<dbReference type="PROSITE" id="PS00041">
    <property type="entry name" value="HTH_ARAC_FAMILY_1"/>
    <property type="match status" value="1"/>
</dbReference>
<keyword evidence="3" id="KW-0804">Transcription</keyword>
<evidence type="ECO:0000256" key="3">
    <source>
        <dbReference type="ARBA" id="ARBA00023163"/>
    </source>
</evidence>
<protein>
    <submittedName>
        <fullName evidence="5">Helix-turn-helix domain-containing protein</fullName>
    </submittedName>
</protein>
<dbReference type="OrthoDB" id="4480133at2"/>
<dbReference type="GO" id="GO:0003700">
    <property type="term" value="F:DNA-binding transcription factor activity"/>
    <property type="evidence" value="ECO:0007669"/>
    <property type="project" value="InterPro"/>
</dbReference>
<dbReference type="RefSeq" id="WP_116974444.1">
    <property type="nucleotide sequence ID" value="NZ_QPMM01000002.1"/>
</dbReference>
<gene>
    <name evidence="5" type="ORF">DVR12_05380</name>
</gene>
<dbReference type="InterPro" id="IPR054015">
    <property type="entry name" value="ExsA-like_N"/>
</dbReference>
<dbReference type="PRINTS" id="PR00032">
    <property type="entry name" value="HTHARAC"/>
</dbReference>
<dbReference type="Proteomes" id="UP000260644">
    <property type="component" value="Unassembled WGS sequence"/>
</dbReference>
<evidence type="ECO:0000313" key="6">
    <source>
        <dbReference type="Proteomes" id="UP000260644"/>
    </source>
</evidence>
<name>A0A3E1YDM4_9BACT</name>
<dbReference type="SUPFAM" id="SSF46689">
    <property type="entry name" value="Homeodomain-like"/>
    <property type="match status" value="1"/>
</dbReference>
<keyword evidence="2" id="KW-0238">DNA-binding</keyword>
<dbReference type="Pfam" id="PF22200">
    <property type="entry name" value="ExsA_N"/>
    <property type="match status" value="1"/>
</dbReference>
<sequence>MLLRFPNEADGQQILKVDNHHYALLKQRTRASKRTIFLQENTLVFVIEGHKMLHFENHNIKVNSGSLLFLKRGFYVMSDFVDDGLVFQSLLIYFTDEQIRKFLIKFNYTEAVSQSTDSYLSIPISNGLEDFRLHYIKYFNQNINTLSSILQLKLNELFLLLMATPQQQQILAYLQQIAFQQPADISYLVKQYLFQPLSLPELAKLSGRSLASFKRDFVHQFNKAPGKWINEQRLMHARMLLRQTNKQVAEIAYECGYNNIPHFIKSYKQNFGITPNQDRAN</sequence>
<evidence type="ECO:0000259" key="4">
    <source>
        <dbReference type="PROSITE" id="PS01124"/>
    </source>
</evidence>
<accession>A0A3E1YDM4</accession>
<dbReference type="Pfam" id="PF12833">
    <property type="entry name" value="HTH_18"/>
    <property type="match status" value="1"/>
</dbReference>
<dbReference type="PROSITE" id="PS01124">
    <property type="entry name" value="HTH_ARAC_FAMILY_2"/>
    <property type="match status" value="1"/>
</dbReference>
<comment type="caution">
    <text evidence="5">The sequence shown here is derived from an EMBL/GenBank/DDBJ whole genome shotgun (WGS) entry which is preliminary data.</text>
</comment>
<dbReference type="SMART" id="SM00342">
    <property type="entry name" value="HTH_ARAC"/>
    <property type="match status" value="1"/>
</dbReference>
<dbReference type="Gene3D" id="1.10.10.60">
    <property type="entry name" value="Homeodomain-like"/>
    <property type="match status" value="1"/>
</dbReference>
<dbReference type="PANTHER" id="PTHR43280">
    <property type="entry name" value="ARAC-FAMILY TRANSCRIPTIONAL REGULATOR"/>
    <property type="match status" value="1"/>
</dbReference>
<dbReference type="InterPro" id="IPR018060">
    <property type="entry name" value="HTH_AraC"/>
</dbReference>
<dbReference type="InterPro" id="IPR018062">
    <property type="entry name" value="HTH_AraC-typ_CS"/>
</dbReference>
<reference evidence="5 6" key="1">
    <citation type="submission" date="2018-07" db="EMBL/GenBank/DDBJ databases">
        <title>Chitinophaga K2CV101002-2 sp. nov., isolated from a monsoon evergreen broad-leaved forest soil.</title>
        <authorList>
            <person name="Lv Y."/>
        </authorList>
    </citation>
    <scope>NUCLEOTIDE SEQUENCE [LARGE SCALE GENOMIC DNA]</scope>
    <source>
        <strain evidence="5 6">GDMCC 1.1288</strain>
    </source>
</reference>
<evidence type="ECO:0000313" key="5">
    <source>
        <dbReference type="EMBL" id="RFS24636.1"/>
    </source>
</evidence>
<organism evidence="5 6">
    <name type="scientific">Chitinophaga silvatica</name>
    <dbReference type="NCBI Taxonomy" id="2282649"/>
    <lineage>
        <taxon>Bacteria</taxon>
        <taxon>Pseudomonadati</taxon>
        <taxon>Bacteroidota</taxon>
        <taxon>Chitinophagia</taxon>
        <taxon>Chitinophagales</taxon>
        <taxon>Chitinophagaceae</taxon>
        <taxon>Chitinophaga</taxon>
    </lineage>
</organism>
<keyword evidence="6" id="KW-1185">Reference proteome</keyword>
<keyword evidence="1" id="KW-0805">Transcription regulation</keyword>
<feature type="domain" description="HTH araC/xylS-type" evidence="4">
    <location>
        <begin position="183"/>
        <end position="281"/>
    </location>
</feature>
<dbReference type="InterPro" id="IPR020449">
    <property type="entry name" value="Tscrpt_reg_AraC-type_HTH"/>
</dbReference>
<evidence type="ECO:0000256" key="1">
    <source>
        <dbReference type="ARBA" id="ARBA00023015"/>
    </source>
</evidence>
<dbReference type="EMBL" id="QPMM01000002">
    <property type="protein sequence ID" value="RFS24636.1"/>
    <property type="molecule type" value="Genomic_DNA"/>
</dbReference>
<dbReference type="PANTHER" id="PTHR43280:SF2">
    <property type="entry name" value="HTH-TYPE TRANSCRIPTIONAL REGULATOR EXSA"/>
    <property type="match status" value="1"/>
</dbReference>
<proteinExistence type="predicted"/>
<dbReference type="GO" id="GO:0043565">
    <property type="term" value="F:sequence-specific DNA binding"/>
    <property type="evidence" value="ECO:0007669"/>
    <property type="project" value="InterPro"/>
</dbReference>
<dbReference type="InterPro" id="IPR009057">
    <property type="entry name" value="Homeodomain-like_sf"/>
</dbReference>
<evidence type="ECO:0000256" key="2">
    <source>
        <dbReference type="ARBA" id="ARBA00023125"/>
    </source>
</evidence>
<dbReference type="AlphaFoldDB" id="A0A3E1YDM4"/>